<proteinExistence type="predicted"/>
<dbReference type="AlphaFoldDB" id="A0A2P4XNY2"/>
<keyword evidence="2" id="KW-1185">Reference proteome</keyword>
<organism evidence="1 2">
    <name type="scientific">Phytophthora palmivora</name>
    <dbReference type="NCBI Taxonomy" id="4796"/>
    <lineage>
        <taxon>Eukaryota</taxon>
        <taxon>Sar</taxon>
        <taxon>Stramenopiles</taxon>
        <taxon>Oomycota</taxon>
        <taxon>Peronosporomycetes</taxon>
        <taxon>Peronosporales</taxon>
        <taxon>Peronosporaceae</taxon>
        <taxon>Phytophthora</taxon>
    </lineage>
</organism>
<sequence>MAGIYGEDTLRNLAAATPTEKVEHIEAFDTPIVEVLRRPGRTRARRRRRVASQQGLKLCEQLRAAFHPVNYKYRWRSRLLAWQRELRKYILKMRVLAASLVGNRIPEHIKLVVFMDVGPSRTHPAHSCSAYTRAKWESRSKAPSKKRITTYRLLLLRRSQCVIAHNAGNTSDQSQNRAGTYKAGYIAGSGGALYWGRSKSAW</sequence>
<dbReference type="OrthoDB" id="8034694at2759"/>
<dbReference type="Proteomes" id="UP000237271">
    <property type="component" value="Unassembled WGS sequence"/>
</dbReference>
<comment type="caution">
    <text evidence="1">The sequence shown here is derived from an EMBL/GenBank/DDBJ whole genome shotgun (WGS) entry which is preliminary data.</text>
</comment>
<reference evidence="1 2" key="1">
    <citation type="journal article" date="2017" name="Genome Biol. Evol.">
        <title>Phytophthora megakarya and P. palmivora, closely related causal agents of cacao black pod rot, underwent increases in genome sizes and gene numbers by different mechanisms.</title>
        <authorList>
            <person name="Ali S.S."/>
            <person name="Shao J."/>
            <person name="Lary D.J."/>
            <person name="Kronmiller B."/>
            <person name="Shen D."/>
            <person name="Strem M.D."/>
            <person name="Amoako-Attah I."/>
            <person name="Akrofi A.Y."/>
            <person name="Begoude B.A."/>
            <person name="Ten Hoopen G.M."/>
            <person name="Coulibaly K."/>
            <person name="Kebe B.I."/>
            <person name="Melnick R.L."/>
            <person name="Guiltinan M.J."/>
            <person name="Tyler B.M."/>
            <person name="Meinhardt L.W."/>
            <person name="Bailey B.A."/>
        </authorList>
    </citation>
    <scope>NUCLEOTIDE SEQUENCE [LARGE SCALE GENOMIC DNA]</scope>
    <source>
        <strain evidence="2">sbr112.9</strain>
    </source>
</reference>
<evidence type="ECO:0000313" key="2">
    <source>
        <dbReference type="Proteomes" id="UP000237271"/>
    </source>
</evidence>
<dbReference type="EMBL" id="NCKW01009457">
    <property type="protein sequence ID" value="POM67244.1"/>
    <property type="molecule type" value="Genomic_DNA"/>
</dbReference>
<evidence type="ECO:0000313" key="1">
    <source>
        <dbReference type="EMBL" id="POM67244.1"/>
    </source>
</evidence>
<accession>A0A2P4XNY2</accession>
<name>A0A2P4XNY2_9STRA</name>
<protein>
    <submittedName>
        <fullName evidence="1">Gag protein</fullName>
    </submittedName>
</protein>
<gene>
    <name evidence="1" type="ORF">PHPALM_16790</name>
</gene>